<reference evidence="2 3" key="1">
    <citation type="submission" date="2018-06" db="EMBL/GenBank/DDBJ databases">
        <title>Freshwater and sediment microbial communities from various areas in North America, analyzing microbe dynamics in response to fracking.</title>
        <authorList>
            <person name="Lamendella R."/>
        </authorList>
    </citation>
    <scope>NUCLEOTIDE SEQUENCE [LARGE SCALE GENOMIC DNA]</scope>
    <source>
        <strain evidence="2 3">114J</strain>
    </source>
</reference>
<dbReference type="Proteomes" id="UP000252995">
    <property type="component" value="Unassembled WGS sequence"/>
</dbReference>
<evidence type="ECO:0000259" key="1">
    <source>
        <dbReference type="Pfam" id="PF18734"/>
    </source>
</evidence>
<gene>
    <name evidence="2" type="ORF">DET50_1113</name>
</gene>
<dbReference type="AlphaFoldDB" id="A0A366GPN6"/>
<proteinExistence type="predicted"/>
<protein>
    <recommendedName>
        <fullName evidence="1">HEPN AbiU2-like domain-containing protein</fullName>
    </recommendedName>
</protein>
<dbReference type="Pfam" id="PF18734">
    <property type="entry name" value="HEPN_AbiU2"/>
    <property type="match status" value="1"/>
</dbReference>
<organism evidence="2 3">
    <name type="scientific">Marinobacter pelagius</name>
    <dbReference type="NCBI Taxonomy" id="379482"/>
    <lineage>
        <taxon>Bacteria</taxon>
        <taxon>Pseudomonadati</taxon>
        <taxon>Pseudomonadota</taxon>
        <taxon>Gammaproteobacteria</taxon>
        <taxon>Pseudomonadales</taxon>
        <taxon>Marinobacteraceae</taxon>
        <taxon>Marinobacter</taxon>
    </lineage>
</organism>
<dbReference type="EMBL" id="QNRO01000011">
    <property type="protein sequence ID" value="RBP28502.1"/>
    <property type="molecule type" value="Genomic_DNA"/>
</dbReference>
<comment type="caution">
    <text evidence="2">The sequence shown here is derived from an EMBL/GenBank/DDBJ whole genome shotgun (WGS) entry which is preliminary data.</text>
</comment>
<sequence length="205" mass="24101">MDLAEFDRMTEKLVSELQAAYMFFEMYRAIEDEIPHHSKAMNKSKHFWSLTRNAHLEATRATLARIYDQDEKNLSVRSWLNKFKIDHLKDEYFQSNDLDSFCRKPLVAGEIDEDIKSVSDRDPLVKTLYIRHRHTEIAHLSLKNAQKGVSFFERYPLSRVEIQSLIDRAAELINKYSAHHSGKTYAMTTFHSKDYKYVFDKISGS</sequence>
<dbReference type="InterPro" id="IPR040704">
    <property type="entry name" value="HEPN_AbiU2"/>
</dbReference>
<name>A0A366GPN6_9GAMM</name>
<evidence type="ECO:0000313" key="2">
    <source>
        <dbReference type="EMBL" id="RBP28502.1"/>
    </source>
</evidence>
<accession>A0A366GPN6</accession>
<feature type="domain" description="HEPN AbiU2-like" evidence="1">
    <location>
        <begin position="4"/>
        <end position="196"/>
    </location>
</feature>
<evidence type="ECO:0000313" key="3">
    <source>
        <dbReference type="Proteomes" id="UP000252995"/>
    </source>
</evidence>